<accession>E6QE38</accession>
<dbReference type="EMBL" id="CABP01000118">
    <property type="protein sequence ID" value="CBI05464.1"/>
    <property type="molecule type" value="Genomic_DNA"/>
</dbReference>
<gene>
    <name evidence="1" type="ORF">CARN5_1033</name>
</gene>
<organism evidence="1">
    <name type="scientific">mine drainage metagenome</name>
    <dbReference type="NCBI Taxonomy" id="410659"/>
    <lineage>
        <taxon>unclassified sequences</taxon>
        <taxon>metagenomes</taxon>
        <taxon>ecological metagenomes</taxon>
    </lineage>
</organism>
<evidence type="ECO:0000313" key="1">
    <source>
        <dbReference type="EMBL" id="CBI05464.1"/>
    </source>
</evidence>
<reference evidence="1" key="1">
    <citation type="submission" date="2009-10" db="EMBL/GenBank/DDBJ databases">
        <title>Diversity of trophic interactions inside an arsenic-rich microbial ecosystem.</title>
        <authorList>
            <person name="Bertin P.N."/>
            <person name="Heinrich-Salmeron A."/>
            <person name="Pelletier E."/>
            <person name="Goulhen-Chollet F."/>
            <person name="Arsene-Ploetze F."/>
            <person name="Gallien S."/>
            <person name="Calteau A."/>
            <person name="Vallenet D."/>
            <person name="Casiot C."/>
            <person name="Chane-Woon-Ming B."/>
            <person name="Giloteaux L."/>
            <person name="Barakat M."/>
            <person name="Bonnefoy V."/>
            <person name="Bruneel O."/>
            <person name="Chandler M."/>
            <person name="Cleiss J."/>
            <person name="Duran R."/>
            <person name="Elbaz-Poulichet F."/>
            <person name="Fonknechten N."/>
            <person name="Lauga B."/>
            <person name="Mornico D."/>
            <person name="Ortet P."/>
            <person name="Schaeffer C."/>
            <person name="Siguier P."/>
            <person name="Alexander Thil Smith A."/>
            <person name="Van Dorsselaer A."/>
            <person name="Weissenbach J."/>
            <person name="Medigue C."/>
            <person name="Le Paslier D."/>
        </authorList>
    </citation>
    <scope>NUCLEOTIDE SEQUENCE</scope>
</reference>
<comment type="caution">
    <text evidence="1">The sequence shown here is derived from an EMBL/GenBank/DDBJ whole genome shotgun (WGS) entry which is preliminary data.</text>
</comment>
<dbReference type="AlphaFoldDB" id="E6QE38"/>
<proteinExistence type="predicted"/>
<protein>
    <submittedName>
        <fullName evidence="1">Uncharacterized protein</fullName>
    </submittedName>
</protein>
<sequence>MIPSSYQLWYFFEILTPNENHIQSELMLISLGLQQESLL</sequence>
<name>E6QE38_9ZZZZ</name>